<sequence length="244" mass="26827">ASPRLYKVLNIKNSGGLLCDWQSVLSAGTPTPDMCTSDPTSVRYMGVRLVVVKSLENYTSWEECQGTRELEALRSIPPHPNITALYDSFFDTASLRLHLVLEPLEGNAYELIRLRKGRPFAHGLLLSIASQITAGLRHIHATGFVHGSVSPESIMITTTGLQDYTDLELPGASRKDITLLAKVGNFAYAHRVDGVRVDSMSPGAPLVWYLPPELLFPCFSTPEADMWAFGLVLVELICAQVFLP</sequence>
<reference evidence="1" key="2">
    <citation type="journal article" date="2022" name="New Phytol.">
        <title>Evolutionary transition to the ectomycorrhizal habit in the genomes of a hyperdiverse lineage of mushroom-forming fungi.</title>
        <authorList>
            <person name="Looney B."/>
            <person name="Miyauchi S."/>
            <person name="Morin E."/>
            <person name="Drula E."/>
            <person name="Courty P.E."/>
            <person name="Kohler A."/>
            <person name="Kuo A."/>
            <person name="LaButti K."/>
            <person name="Pangilinan J."/>
            <person name="Lipzen A."/>
            <person name="Riley R."/>
            <person name="Andreopoulos W."/>
            <person name="He G."/>
            <person name="Johnson J."/>
            <person name="Nolan M."/>
            <person name="Tritt A."/>
            <person name="Barry K.W."/>
            <person name="Grigoriev I.V."/>
            <person name="Nagy L.G."/>
            <person name="Hibbett D."/>
            <person name="Henrissat B."/>
            <person name="Matheny P.B."/>
            <person name="Labbe J."/>
            <person name="Martin F.M."/>
        </authorList>
    </citation>
    <scope>NUCLEOTIDE SEQUENCE</scope>
    <source>
        <strain evidence="1">EC-137</strain>
    </source>
</reference>
<organism evidence="1 2">
    <name type="scientific">Vararia minispora EC-137</name>
    <dbReference type="NCBI Taxonomy" id="1314806"/>
    <lineage>
        <taxon>Eukaryota</taxon>
        <taxon>Fungi</taxon>
        <taxon>Dikarya</taxon>
        <taxon>Basidiomycota</taxon>
        <taxon>Agaricomycotina</taxon>
        <taxon>Agaricomycetes</taxon>
        <taxon>Russulales</taxon>
        <taxon>Lachnocladiaceae</taxon>
        <taxon>Vararia</taxon>
    </lineage>
</organism>
<dbReference type="EMBL" id="MU273620">
    <property type="protein sequence ID" value="KAI0030469.1"/>
    <property type="molecule type" value="Genomic_DNA"/>
</dbReference>
<evidence type="ECO:0000313" key="2">
    <source>
        <dbReference type="Proteomes" id="UP000814128"/>
    </source>
</evidence>
<accession>A0ACB8QF74</accession>
<comment type="caution">
    <text evidence="1">The sequence shown here is derived from an EMBL/GenBank/DDBJ whole genome shotgun (WGS) entry which is preliminary data.</text>
</comment>
<gene>
    <name evidence="1" type="ORF">K488DRAFT_24781</name>
</gene>
<reference evidence="1" key="1">
    <citation type="submission" date="2021-02" db="EMBL/GenBank/DDBJ databases">
        <authorList>
            <consortium name="DOE Joint Genome Institute"/>
            <person name="Ahrendt S."/>
            <person name="Looney B.P."/>
            <person name="Miyauchi S."/>
            <person name="Morin E."/>
            <person name="Drula E."/>
            <person name="Courty P.E."/>
            <person name="Chicoki N."/>
            <person name="Fauchery L."/>
            <person name="Kohler A."/>
            <person name="Kuo A."/>
            <person name="Labutti K."/>
            <person name="Pangilinan J."/>
            <person name="Lipzen A."/>
            <person name="Riley R."/>
            <person name="Andreopoulos W."/>
            <person name="He G."/>
            <person name="Johnson J."/>
            <person name="Barry K.W."/>
            <person name="Grigoriev I.V."/>
            <person name="Nagy L."/>
            <person name="Hibbett D."/>
            <person name="Henrissat B."/>
            <person name="Matheny P.B."/>
            <person name="Labbe J."/>
            <person name="Martin F."/>
        </authorList>
    </citation>
    <scope>NUCLEOTIDE SEQUENCE</scope>
    <source>
        <strain evidence="1">EC-137</strain>
    </source>
</reference>
<dbReference type="Proteomes" id="UP000814128">
    <property type="component" value="Unassembled WGS sequence"/>
</dbReference>
<feature type="non-terminal residue" evidence="1">
    <location>
        <position position="244"/>
    </location>
</feature>
<name>A0ACB8QF74_9AGAM</name>
<keyword evidence="2" id="KW-1185">Reference proteome</keyword>
<evidence type="ECO:0000313" key="1">
    <source>
        <dbReference type="EMBL" id="KAI0030469.1"/>
    </source>
</evidence>
<proteinExistence type="predicted"/>
<feature type="non-terminal residue" evidence="1">
    <location>
        <position position="1"/>
    </location>
</feature>
<protein>
    <submittedName>
        <fullName evidence="1">Kinase-like domain-containing protein</fullName>
    </submittedName>
</protein>